<evidence type="ECO:0000313" key="2">
    <source>
        <dbReference type="Proteomes" id="UP000799421"/>
    </source>
</evidence>
<sequence>MLAHRSPLPYMLLAGVLIGLTLLYHRSPHRAHRPLPPANATLDFGGLFVVSGPGSPRRPYLEQAANVTGLELTIPEQTAWTDEDVRNFRSSGLSESHILTGSVKAWLSHHVVLREFLASGLETAVIFEDDVDWDIRLKNIQIPLAQRTVRALTRTTTDQRQYPWGYTADWDLLYIGHCGDYFGDVNKPLGVGHHHPHDLAGVPHALYVDHTMPDRTDLHPYTASLLSAFKLPEFTRVVHQSVWPLCTFAYAINRNMAERILDEIAPPKEDPAKNLVAFDAAILVGCRDYGLKCLSVTPELFHHMPGQSLIASQESKERNILLPPVDAAGLEQTHFRKETSNIQCGFSDGSFYFGTDNDRLELLKEQIGRKNRCLKMGRDPDSGRPAHYRHLGW</sequence>
<organism evidence="1 2">
    <name type="scientific">Piedraia hortae CBS 480.64</name>
    <dbReference type="NCBI Taxonomy" id="1314780"/>
    <lineage>
        <taxon>Eukaryota</taxon>
        <taxon>Fungi</taxon>
        <taxon>Dikarya</taxon>
        <taxon>Ascomycota</taxon>
        <taxon>Pezizomycotina</taxon>
        <taxon>Dothideomycetes</taxon>
        <taxon>Dothideomycetidae</taxon>
        <taxon>Capnodiales</taxon>
        <taxon>Piedraiaceae</taxon>
        <taxon>Piedraia</taxon>
    </lineage>
</organism>
<dbReference type="Proteomes" id="UP000799421">
    <property type="component" value="Unassembled WGS sequence"/>
</dbReference>
<dbReference type="AlphaFoldDB" id="A0A6A7C3S0"/>
<accession>A0A6A7C3S0</accession>
<reference evidence="1" key="1">
    <citation type="journal article" date="2020" name="Stud. Mycol.">
        <title>101 Dothideomycetes genomes: a test case for predicting lifestyles and emergence of pathogens.</title>
        <authorList>
            <person name="Haridas S."/>
            <person name="Albert R."/>
            <person name="Binder M."/>
            <person name="Bloem J."/>
            <person name="Labutti K."/>
            <person name="Salamov A."/>
            <person name="Andreopoulos B."/>
            <person name="Baker S."/>
            <person name="Barry K."/>
            <person name="Bills G."/>
            <person name="Bluhm B."/>
            <person name="Cannon C."/>
            <person name="Castanera R."/>
            <person name="Culley D."/>
            <person name="Daum C."/>
            <person name="Ezra D."/>
            <person name="Gonzalez J."/>
            <person name="Henrissat B."/>
            <person name="Kuo A."/>
            <person name="Liang C."/>
            <person name="Lipzen A."/>
            <person name="Lutzoni F."/>
            <person name="Magnuson J."/>
            <person name="Mondo S."/>
            <person name="Nolan M."/>
            <person name="Ohm R."/>
            <person name="Pangilinan J."/>
            <person name="Park H.-J."/>
            <person name="Ramirez L."/>
            <person name="Alfaro M."/>
            <person name="Sun H."/>
            <person name="Tritt A."/>
            <person name="Yoshinaga Y."/>
            <person name="Zwiers L.-H."/>
            <person name="Turgeon B."/>
            <person name="Goodwin S."/>
            <person name="Spatafora J."/>
            <person name="Crous P."/>
            <person name="Grigoriev I."/>
        </authorList>
    </citation>
    <scope>NUCLEOTIDE SEQUENCE</scope>
    <source>
        <strain evidence="1">CBS 480.64</strain>
    </source>
</reference>
<dbReference type="GO" id="GO:0016740">
    <property type="term" value="F:transferase activity"/>
    <property type="evidence" value="ECO:0007669"/>
    <property type="project" value="UniProtKB-KW"/>
</dbReference>
<gene>
    <name evidence="1" type="ORF">K470DRAFT_23665</name>
</gene>
<keyword evidence="1" id="KW-0808">Transferase</keyword>
<name>A0A6A7C3S0_9PEZI</name>
<dbReference type="OrthoDB" id="47375at2759"/>
<protein>
    <submittedName>
        <fullName evidence="1">Glycosyltransferase family 25 protein</fullName>
    </submittedName>
</protein>
<evidence type="ECO:0000313" key="1">
    <source>
        <dbReference type="EMBL" id="KAF2862114.1"/>
    </source>
</evidence>
<dbReference type="EMBL" id="MU005968">
    <property type="protein sequence ID" value="KAF2862114.1"/>
    <property type="molecule type" value="Genomic_DNA"/>
</dbReference>
<keyword evidence="2" id="KW-1185">Reference proteome</keyword>
<proteinExistence type="predicted"/>